<evidence type="ECO:0000256" key="3">
    <source>
        <dbReference type="ARBA" id="ARBA00022763"/>
    </source>
</evidence>
<dbReference type="GO" id="GO:0005739">
    <property type="term" value="C:mitochondrion"/>
    <property type="evidence" value="ECO:0007669"/>
    <property type="project" value="TreeGrafter"/>
</dbReference>
<dbReference type="SMART" id="SM00533">
    <property type="entry name" value="MUTSd"/>
    <property type="match status" value="1"/>
</dbReference>
<dbReference type="PANTHER" id="PTHR11361:SF34">
    <property type="entry name" value="DNA MISMATCH REPAIR PROTEIN MSH1, MITOCHONDRIAL"/>
    <property type="match status" value="1"/>
</dbReference>
<dbReference type="SUPFAM" id="SSF53150">
    <property type="entry name" value="DNA repair protein MutS, domain II"/>
    <property type="match status" value="1"/>
</dbReference>
<reference evidence="10 11" key="1">
    <citation type="journal article" date="2011" name="PLoS Pathog.">
        <title>Endophytic Life Strategies Decoded by Genome and Transcriptome Analyses of the Mutualistic Root Symbiont Piriformospora indica.</title>
        <authorList>
            <person name="Zuccaro A."/>
            <person name="Lahrmann U."/>
            <person name="Guldener U."/>
            <person name="Langen G."/>
            <person name="Pfiffi S."/>
            <person name="Biedenkopf D."/>
            <person name="Wong P."/>
            <person name="Samans B."/>
            <person name="Grimm C."/>
            <person name="Basiewicz M."/>
            <person name="Murat C."/>
            <person name="Martin F."/>
            <person name="Kogel K.H."/>
        </authorList>
    </citation>
    <scope>NUCLEOTIDE SEQUENCE [LARGE SCALE GENOMIC DNA]</scope>
    <source>
        <strain evidence="10 11">DSM 11827</strain>
    </source>
</reference>
<dbReference type="GO" id="GO:0005524">
    <property type="term" value="F:ATP binding"/>
    <property type="evidence" value="ECO:0007669"/>
    <property type="project" value="UniProtKB-KW"/>
</dbReference>
<dbReference type="FunCoup" id="G4TFS6">
    <property type="interactions" value="262"/>
</dbReference>
<dbReference type="InterPro" id="IPR017261">
    <property type="entry name" value="DNA_mismatch_repair_MutS/MSH"/>
</dbReference>
<keyword evidence="3" id="KW-0227">DNA damage</keyword>
<dbReference type="Gene3D" id="3.40.1170.10">
    <property type="entry name" value="DNA repair protein MutS, domain I"/>
    <property type="match status" value="1"/>
</dbReference>
<dbReference type="InterPro" id="IPR007860">
    <property type="entry name" value="DNA_mmatch_repair_MutS_con_dom"/>
</dbReference>
<dbReference type="GO" id="GO:0043504">
    <property type="term" value="P:mitochondrial DNA repair"/>
    <property type="evidence" value="ECO:0007669"/>
    <property type="project" value="TreeGrafter"/>
</dbReference>
<dbReference type="Pfam" id="PF05188">
    <property type="entry name" value="MutS_II"/>
    <property type="match status" value="1"/>
</dbReference>
<dbReference type="Pfam" id="PF05192">
    <property type="entry name" value="MutS_III"/>
    <property type="match status" value="1"/>
</dbReference>
<proteinExistence type="inferred from homology"/>
<dbReference type="eggNOG" id="ENOG502QUUG">
    <property type="taxonomic scope" value="Eukaryota"/>
</dbReference>
<dbReference type="Gene3D" id="1.10.1420.10">
    <property type="match status" value="2"/>
</dbReference>
<gene>
    <name evidence="10" type="ORF">PIIN_04116</name>
</gene>
<feature type="region of interest" description="Disordered" evidence="7">
    <location>
        <begin position="1"/>
        <end position="64"/>
    </location>
</feature>
<dbReference type="InterPro" id="IPR007696">
    <property type="entry name" value="DNA_mismatch_repair_MutS_core"/>
</dbReference>
<protein>
    <submittedName>
        <fullName evidence="10">Probable MSH1-DNA mismatch repair protein, mitochondrial</fullName>
    </submittedName>
</protein>
<dbReference type="Gene3D" id="3.30.420.110">
    <property type="entry name" value="MutS, connector domain"/>
    <property type="match status" value="1"/>
</dbReference>
<dbReference type="InterPro" id="IPR036187">
    <property type="entry name" value="DNA_mismatch_repair_MutS_sf"/>
</dbReference>
<keyword evidence="6" id="KW-0234">DNA repair</keyword>
<dbReference type="OrthoDB" id="2534523at2759"/>
<evidence type="ECO:0000256" key="4">
    <source>
        <dbReference type="ARBA" id="ARBA00022840"/>
    </source>
</evidence>
<name>G4TFS6_SERID</name>
<dbReference type="EMBL" id="CAFZ01000074">
    <property type="protein sequence ID" value="CCA70177.1"/>
    <property type="molecule type" value="Genomic_DNA"/>
</dbReference>
<evidence type="ECO:0000256" key="5">
    <source>
        <dbReference type="ARBA" id="ARBA00023125"/>
    </source>
</evidence>
<dbReference type="InterPro" id="IPR016151">
    <property type="entry name" value="DNA_mismatch_repair_MutS_N"/>
</dbReference>
<keyword evidence="5" id="KW-0238">DNA-binding</keyword>
<dbReference type="Gene3D" id="3.40.50.300">
    <property type="entry name" value="P-loop containing nucleotide triphosphate hydrolases"/>
    <property type="match status" value="1"/>
</dbReference>
<evidence type="ECO:0000256" key="6">
    <source>
        <dbReference type="ARBA" id="ARBA00023204"/>
    </source>
</evidence>
<dbReference type="SUPFAM" id="SSF48334">
    <property type="entry name" value="DNA repair protein MutS, domain III"/>
    <property type="match status" value="1"/>
</dbReference>
<accession>G4TFS6</accession>
<dbReference type="PIRSF" id="PIRSF037677">
    <property type="entry name" value="DNA_mis_repair_Msh6"/>
    <property type="match status" value="1"/>
</dbReference>
<dbReference type="InterPro" id="IPR000432">
    <property type="entry name" value="DNA_mismatch_repair_MutS_C"/>
</dbReference>
<evidence type="ECO:0000256" key="2">
    <source>
        <dbReference type="ARBA" id="ARBA00022741"/>
    </source>
</evidence>
<dbReference type="InParanoid" id="G4TFS6"/>
<evidence type="ECO:0000256" key="7">
    <source>
        <dbReference type="SAM" id="MobiDB-lite"/>
    </source>
</evidence>
<evidence type="ECO:0000259" key="9">
    <source>
        <dbReference type="SMART" id="SM00534"/>
    </source>
</evidence>
<keyword evidence="2" id="KW-0547">Nucleotide-binding</keyword>
<dbReference type="OMA" id="DTWIMRR"/>
<comment type="caution">
    <text evidence="10">The sequence shown here is derived from an EMBL/GenBank/DDBJ whole genome shotgun (WGS) entry which is preliminary data.</text>
</comment>
<feature type="domain" description="DNA mismatch repair proteins mutS family" evidence="9">
    <location>
        <begin position="725"/>
        <end position="923"/>
    </location>
</feature>
<keyword evidence="4" id="KW-0067">ATP-binding</keyword>
<dbReference type="GO" id="GO:0006298">
    <property type="term" value="P:mismatch repair"/>
    <property type="evidence" value="ECO:0007669"/>
    <property type="project" value="InterPro"/>
</dbReference>
<dbReference type="GO" id="GO:0005634">
    <property type="term" value="C:nucleus"/>
    <property type="evidence" value="ECO:0007669"/>
    <property type="project" value="TreeGrafter"/>
</dbReference>
<feature type="domain" description="DNA mismatch repair protein MutS core" evidence="8">
    <location>
        <begin position="358"/>
        <end position="706"/>
    </location>
</feature>
<dbReference type="SUPFAM" id="SSF52540">
    <property type="entry name" value="P-loop containing nucleoside triphosphate hydrolases"/>
    <property type="match status" value="1"/>
</dbReference>
<dbReference type="STRING" id="1109443.G4TFS6"/>
<organism evidence="10 11">
    <name type="scientific">Serendipita indica (strain DSM 11827)</name>
    <name type="common">Root endophyte fungus</name>
    <name type="synonym">Piriformospora indica</name>
    <dbReference type="NCBI Taxonomy" id="1109443"/>
    <lineage>
        <taxon>Eukaryota</taxon>
        <taxon>Fungi</taxon>
        <taxon>Dikarya</taxon>
        <taxon>Basidiomycota</taxon>
        <taxon>Agaricomycotina</taxon>
        <taxon>Agaricomycetes</taxon>
        <taxon>Sebacinales</taxon>
        <taxon>Serendipitaceae</taxon>
        <taxon>Serendipita</taxon>
    </lineage>
</organism>
<dbReference type="HOGENOM" id="CLU_002472_4_0_1"/>
<dbReference type="Pfam" id="PF00488">
    <property type="entry name" value="MutS_V"/>
    <property type="match status" value="1"/>
</dbReference>
<dbReference type="InterPro" id="IPR027417">
    <property type="entry name" value="P-loop_NTPase"/>
</dbReference>
<dbReference type="InterPro" id="IPR007695">
    <property type="entry name" value="DNA_mismatch_repair_MutS-lik_N"/>
</dbReference>
<dbReference type="InterPro" id="IPR045076">
    <property type="entry name" value="MutS"/>
</dbReference>
<evidence type="ECO:0000256" key="1">
    <source>
        <dbReference type="ARBA" id="ARBA00006271"/>
    </source>
</evidence>
<sequence>MATLPSGERAKPLPEWNGGLSGRKSARKAAVEPMIPPVDTPKKTRKSRASQKDATPVDEPSEVKRPKTELALEIFRNLERFPHCLLLTRVGQFYESYFDQAVEISRLLNIKLTSKSWGGQRVHMCGFPLQHLEKYLKVLIRGHQKSVALCEEFRVPNPLSQFERRVTRVLTPGTLIDENFINPYENNYLLSIGCPLSNQLEENTPIGLAWMDVSTGDFFSQTATLGTLHDEIARIMPKEIVLDEQLKTHKDHAVFRVLAEKPSVFLSYVANSGDDAVSITQEEIPYSDDISLPAPILPRYASDEATAISLLTSFLQKNLLEHMPRLSKPLQQGSDARMQIDAHSLDSLEIMETMREGGTTGTLLSVINRTNTHSGSRLLARWLCSPSTSVSEIATRQNVVSFFEARPHLRVDLIALLRRIEDTARIVQKFLAGRGAPDDLRNLATAIKLWEELRERLTLERKMEMQEQNVLIGWETVDALVSRMASLRELSQRILTAVLINEDETEIGEATPEDPVDPLVAESTPKTTPFAMYKWTIKPEYNPLLEKLHKKLDALVKEKENLELDLQARYFANSLSLRASPQLGFHIHVKKRQASKLMANSDEFSPLSESGSTKTFFNQRWFDLGTGIIKTAESITEQERAAFSELREAVTKETQNIRKNARIIDELDVTLGFAELAVERNFVRPVVTEGLEFHIKNGRHPSVEIGLLNARRMFIPNTLSLDPDARLQVITGPNMAGKSTLLRQTAVIAILAQTGSFVPADSAQIGIVDKVFSRVGANDDLFRDRSTFLVEMLESAEILNRATSRSLVIMDEVGRGTSISTALAIAFATIHHLYTNNRCRGLFATHFHEIVDMLGYNEETCRAEGHFENIAFYCTDVDERPDGSFTYSHRLRPGVNRDSHGLKVARLGGMPNSVLEVASKALEHLHGSTKTQWLARAAELRSLGERLVRE</sequence>
<dbReference type="InterPro" id="IPR036678">
    <property type="entry name" value="MutS_con_dom_sf"/>
</dbReference>
<evidence type="ECO:0000313" key="10">
    <source>
        <dbReference type="EMBL" id="CCA70177.1"/>
    </source>
</evidence>
<keyword evidence="11" id="KW-1185">Reference proteome</keyword>
<dbReference type="FunFam" id="3.40.50.300:FF:001238">
    <property type="entry name" value="DNA mismatch repair protein"/>
    <property type="match status" value="1"/>
</dbReference>
<dbReference type="NCBIfam" id="NF003810">
    <property type="entry name" value="PRK05399.1"/>
    <property type="match status" value="1"/>
</dbReference>
<dbReference type="Proteomes" id="UP000007148">
    <property type="component" value="Unassembled WGS sequence"/>
</dbReference>
<dbReference type="GO" id="GO:0140664">
    <property type="term" value="F:ATP-dependent DNA damage sensor activity"/>
    <property type="evidence" value="ECO:0007669"/>
    <property type="project" value="InterPro"/>
</dbReference>
<comment type="similarity">
    <text evidence="1">Belongs to the DNA mismatch repair MutS family.</text>
</comment>
<dbReference type="SUPFAM" id="SSF55271">
    <property type="entry name" value="DNA repair protein MutS, domain I"/>
    <property type="match status" value="1"/>
</dbReference>
<dbReference type="Pfam" id="PF01624">
    <property type="entry name" value="MutS_I"/>
    <property type="match status" value="1"/>
</dbReference>
<dbReference type="SMART" id="SM00534">
    <property type="entry name" value="MUTSac"/>
    <property type="match status" value="1"/>
</dbReference>
<dbReference type="AlphaFoldDB" id="G4TFS6"/>
<evidence type="ECO:0000259" key="8">
    <source>
        <dbReference type="SMART" id="SM00533"/>
    </source>
</evidence>
<dbReference type="PANTHER" id="PTHR11361">
    <property type="entry name" value="DNA MISMATCH REPAIR PROTEIN MUTS FAMILY MEMBER"/>
    <property type="match status" value="1"/>
</dbReference>
<evidence type="ECO:0000313" key="11">
    <source>
        <dbReference type="Proteomes" id="UP000007148"/>
    </source>
</evidence>
<dbReference type="GO" id="GO:0030983">
    <property type="term" value="F:mismatched DNA binding"/>
    <property type="evidence" value="ECO:0007669"/>
    <property type="project" value="InterPro"/>
</dbReference>